<gene>
    <name evidence="3" type="ORF">BKA23_2830</name>
</gene>
<name>A0A561E4C3_9MICO</name>
<dbReference type="SUPFAM" id="SSF53335">
    <property type="entry name" value="S-adenosyl-L-methionine-dependent methyltransferases"/>
    <property type="match status" value="1"/>
</dbReference>
<organism evidence="3 4">
    <name type="scientific">Rudaeicoccus suwonensis</name>
    <dbReference type="NCBI Taxonomy" id="657409"/>
    <lineage>
        <taxon>Bacteria</taxon>
        <taxon>Bacillati</taxon>
        <taxon>Actinomycetota</taxon>
        <taxon>Actinomycetes</taxon>
        <taxon>Micrococcales</taxon>
        <taxon>Dermacoccaceae</taxon>
        <taxon>Rudaeicoccus</taxon>
    </lineage>
</organism>
<dbReference type="InterPro" id="IPR029063">
    <property type="entry name" value="SAM-dependent_MTases_sf"/>
</dbReference>
<reference evidence="3 4" key="1">
    <citation type="submission" date="2019-06" db="EMBL/GenBank/DDBJ databases">
        <title>Sequencing the genomes of 1000 actinobacteria strains.</title>
        <authorList>
            <person name="Klenk H.-P."/>
        </authorList>
    </citation>
    <scope>NUCLEOTIDE SEQUENCE [LARGE SCALE GENOMIC DNA]</scope>
    <source>
        <strain evidence="3 4">DSM 19560</strain>
    </source>
</reference>
<dbReference type="InterPro" id="IPR003356">
    <property type="entry name" value="DNA_methylase_A-5"/>
</dbReference>
<dbReference type="GO" id="GO:0003677">
    <property type="term" value="F:DNA binding"/>
    <property type="evidence" value="ECO:0007669"/>
    <property type="project" value="InterPro"/>
</dbReference>
<comment type="caution">
    <text evidence="3">The sequence shown here is derived from an EMBL/GenBank/DDBJ whole genome shotgun (WGS) entry which is preliminary data.</text>
</comment>
<dbReference type="GO" id="GO:0008170">
    <property type="term" value="F:N-methyltransferase activity"/>
    <property type="evidence" value="ECO:0007669"/>
    <property type="project" value="InterPro"/>
</dbReference>
<accession>A0A561E4C3</accession>
<feature type="region of interest" description="Disordered" evidence="1">
    <location>
        <begin position="630"/>
        <end position="651"/>
    </location>
</feature>
<dbReference type="InterPro" id="IPR052916">
    <property type="entry name" value="Type-I_RE_MTase_Subunit"/>
</dbReference>
<feature type="domain" description="DNA methylase adenine-specific" evidence="2">
    <location>
        <begin position="125"/>
        <end position="366"/>
    </location>
</feature>
<keyword evidence="4" id="KW-1185">Reference proteome</keyword>
<evidence type="ECO:0000256" key="1">
    <source>
        <dbReference type="SAM" id="MobiDB-lite"/>
    </source>
</evidence>
<evidence type="ECO:0000313" key="3">
    <source>
        <dbReference type="EMBL" id="TWE10468.1"/>
    </source>
</evidence>
<dbReference type="EMBL" id="VIVQ01000002">
    <property type="protein sequence ID" value="TWE10468.1"/>
    <property type="molecule type" value="Genomic_DNA"/>
</dbReference>
<dbReference type="PANTHER" id="PTHR42998">
    <property type="entry name" value="TYPE I RESTRICTION ENZYME HINDVIIP M PROTEIN-RELATED"/>
    <property type="match status" value="1"/>
</dbReference>
<dbReference type="GO" id="GO:0032259">
    <property type="term" value="P:methylation"/>
    <property type="evidence" value="ECO:0007669"/>
    <property type="project" value="UniProtKB-KW"/>
</dbReference>
<dbReference type="PRINTS" id="PR00507">
    <property type="entry name" value="N12N6MTFRASE"/>
</dbReference>
<dbReference type="AlphaFoldDB" id="A0A561E4C3"/>
<evidence type="ECO:0000313" key="4">
    <source>
        <dbReference type="Proteomes" id="UP000318297"/>
    </source>
</evidence>
<sequence>MSPSDMADMAGVSRAAVSNWRKRDEEFPGRVSGSASKPLFSREDAVAYLRARGYSPSEGDARLAVWSAMNLLRGKVTTEELVELLLAVAVEQMTGGDTRSLRPRVTAEPVVNMKRVLATVPPEELADVTDFALERLARAQIKMGADFGFVGSRTTKLLANLAAARRPKTLYDPACGIAAALLATVGLGATPERLIGHDVNKRALTIAAQRAALQNVELELTCTDVVGEDVDPDLRADTIIAEPPFGLRLTNADRLTDRRFVAGPPPAASADMAWLQHVIAHLTDEGRGYVVTPNGPLFRGGQERAIRAELVRRGCVEAIVALPGKLLPHTALPLAVWVLRRPAETQADGAVLFIDATMEPAPEDSVAKWLNDPSSLDGVPNRVVPVTDVLVGDAALQPARWVEPETPEPAEIAGRYSSGWHIIDQEIQELRAAGSSAAPVPNFPAARVMTIGELIDQAVLEVRAGQTKHKLEELPADVRSRVVTATDLRMNELPTHDKFIDHADLTQPGDVLVNTTPAIRALVDASGGNLPTAGLHRIRVLASDALAAEYLCAVLAGPWNDRFRGGSTVQRARLLDLEIPMLPLADQRAAVDALLNLSQLQSRAKSLADGASNTATSLLEALRYGASLTDTSTGDVGDSQDNAEKATKGTK</sequence>
<dbReference type="Pfam" id="PF02384">
    <property type="entry name" value="N6_Mtase"/>
    <property type="match status" value="1"/>
</dbReference>
<dbReference type="PANTHER" id="PTHR42998:SF1">
    <property type="entry name" value="TYPE I RESTRICTION ENZYME HINDI METHYLASE SUBUNIT"/>
    <property type="match status" value="1"/>
</dbReference>
<keyword evidence="3" id="KW-0808">Transferase</keyword>
<dbReference type="Gene3D" id="3.40.50.150">
    <property type="entry name" value="Vaccinia Virus protein VP39"/>
    <property type="match status" value="1"/>
</dbReference>
<feature type="compositionally biased region" description="Basic and acidic residues" evidence="1">
    <location>
        <begin position="642"/>
        <end position="651"/>
    </location>
</feature>
<proteinExistence type="predicted"/>
<protein>
    <submittedName>
        <fullName evidence="3">N-6 DNA methylase</fullName>
    </submittedName>
</protein>
<evidence type="ECO:0000259" key="2">
    <source>
        <dbReference type="Pfam" id="PF02384"/>
    </source>
</evidence>
<keyword evidence="3" id="KW-0489">Methyltransferase</keyword>
<dbReference type="Proteomes" id="UP000318297">
    <property type="component" value="Unassembled WGS sequence"/>
</dbReference>